<protein>
    <submittedName>
        <fullName evidence="4">Carbohydrate kinase</fullName>
    </submittedName>
</protein>
<dbReference type="GO" id="GO:0016301">
    <property type="term" value="F:kinase activity"/>
    <property type="evidence" value="ECO:0007669"/>
    <property type="project" value="UniProtKB-KW"/>
</dbReference>
<dbReference type="CDD" id="cd01941">
    <property type="entry name" value="YeiC_kinase_like"/>
    <property type="match status" value="1"/>
</dbReference>
<accession>A0A3D8TQ10</accession>
<dbReference type="InterPro" id="IPR036390">
    <property type="entry name" value="WH_DNA-bd_sf"/>
</dbReference>
<sequence length="372" mass="40614">MKQDRQKMNENEELIYRSIQNDPYISQQELAEIVGLSRPAVANLISGLMRKGWILGKGYILNEENRIICIGGANVDRKFYLKEAVQLGTSNPVHSTQGAGGVARNVAENLGRLGRKTVLMTVAGMDADWEAIKRASERHMDLDYVATFSGMATGSYTAVLEENGNLHVALADMDAYDELTPEVLAKNEALLVNAGAMVADLNCPQETIRYLKAVSNEAGVPLVLVPVSSPKMQRLPEDLDGVSWLICNRDESETYLKMKIETEADWKLAVQRWLDLGIQNVVVTNGKDGAIAGNAEEGILYEPAIVVGNIQDVTGAGDAFCSAVIHAWLSGRNLRDIVRAGSINAAKTLMSKSTVRQDLSAAKLKQELEELK</sequence>
<dbReference type="Gene3D" id="3.40.1190.20">
    <property type="match status" value="1"/>
</dbReference>
<dbReference type="GO" id="GO:0016798">
    <property type="term" value="F:hydrolase activity, acting on glycosyl bonds"/>
    <property type="evidence" value="ECO:0007669"/>
    <property type="project" value="TreeGrafter"/>
</dbReference>
<dbReference type="SUPFAM" id="SSF53613">
    <property type="entry name" value="Ribokinase-like"/>
    <property type="match status" value="1"/>
</dbReference>
<dbReference type="GO" id="GO:0005737">
    <property type="term" value="C:cytoplasm"/>
    <property type="evidence" value="ECO:0007669"/>
    <property type="project" value="TreeGrafter"/>
</dbReference>
<dbReference type="InterPro" id="IPR011611">
    <property type="entry name" value="PfkB_dom"/>
</dbReference>
<dbReference type="RefSeq" id="WP_115753230.1">
    <property type="nucleotide sequence ID" value="NZ_LARY01000002.1"/>
</dbReference>
<dbReference type="Pfam" id="PF00294">
    <property type="entry name" value="PfkB"/>
    <property type="match status" value="1"/>
</dbReference>
<evidence type="ECO:0000256" key="1">
    <source>
        <dbReference type="ARBA" id="ARBA00022679"/>
    </source>
</evidence>
<dbReference type="AlphaFoldDB" id="A0A3D8TQ10"/>
<dbReference type="GO" id="GO:0004730">
    <property type="term" value="F:pseudouridylate synthase activity"/>
    <property type="evidence" value="ECO:0007669"/>
    <property type="project" value="TreeGrafter"/>
</dbReference>
<reference evidence="5" key="1">
    <citation type="submission" date="2015-04" db="EMBL/GenBank/DDBJ databases">
        <authorList>
            <person name="Schardt J."/>
            <person name="Mueller-Herbst S."/>
            <person name="Scherer S."/>
            <person name="Huptas C."/>
        </authorList>
    </citation>
    <scope>NUCLEOTIDE SEQUENCE [LARGE SCALE GENOMIC DNA]</scope>
    <source>
        <strain evidence="5">Kiel-L1</strain>
    </source>
</reference>
<dbReference type="InterPro" id="IPR002173">
    <property type="entry name" value="Carboh/pur_kinase_PfkB_CS"/>
</dbReference>
<organism evidence="4 5">
    <name type="scientific">Listeria kieliensis</name>
    <dbReference type="NCBI Taxonomy" id="1621700"/>
    <lineage>
        <taxon>Bacteria</taxon>
        <taxon>Bacillati</taxon>
        <taxon>Bacillota</taxon>
        <taxon>Bacilli</taxon>
        <taxon>Bacillales</taxon>
        <taxon>Listeriaceae</taxon>
        <taxon>Listeria</taxon>
    </lineage>
</organism>
<dbReference type="Gene3D" id="1.10.10.10">
    <property type="entry name" value="Winged helix-like DNA-binding domain superfamily/Winged helix DNA-binding domain"/>
    <property type="match status" value="1"/>
</dbReference>
<dbReference type="EMBL" id="LARY01000002">
    <property type="protein sequence ID" value="RDX00978.1"/>
    <property type="molecule type" value="Genomic_DNA"/>
</dbReference>
<dbReference type="Pfam" id="PF13412">
    <property type="entry name" value="HTH_24"/>
    <property type="match status" value="1"/>
</dbReference>
<dbReference type="PANTHER" id="PTHR42909">
    <property type="entry name" value="ZGC:136858"/>
    <property type="match status" value="1"/>
</dbReference>
<dbReference type="PANTHER" id="PTHR42909:SF4">
    <property type="entry name" value="CARBOHYDRATE KINASE, PFKB FAMILY"/>
    <property type="match status" value="1"/>
</dbReference>
<dbReference type="InterPro" id="IPR036388">
    <property type="entry name" value="WH-like_DNA-bd_sf"/>
</dbReference>
<feature type="domain" description="HTH crp-type" evidence="3">
    <location>
        <begin position="17"/>
        <end position="63"/>
    </location>
</feature>
<dbReference type="GO" id="GO:0006355">
    <property type="term" value="P:regulation of DNA-templated transcription"/>
    <property type="evidence" value="ECO:0007669"/>
    <property type="project" value="InterPro"/>
</dbReference>
<comment type="caution">
    <text evidence="4">The sequence shown here is derived from an EMBL/GenBank/DDBJ whole genome shotgun (WGS) entry which is preliminary data.</text>
</comment>
<dbReference type="Proteomes" id="UP000257055">
    <property type="component" value="Unassembled WGS sequence"/>
</dbReference>
<evidence type="ECO:0000256" key="2">
    <source>
        <dbReference type="ARBA" id="ARBA00022777"/>
    </source>
</evidence>
<keyword evidence="2 4" id="KW-0418">Kinase</keyword>
<dbReference type="InterPro" id="IPR029056">
    <property type="entry name" value="Ribokinase-like"/>
</dbReference>
<dbReference type="PROSITE" id="PS00584">
    <property type="entry name" value="PFKB_KINASES_2"/>
    <property type="match status" value="1"/>
</dbReference>
<keyword evidence="5" id="KW-1185">Reference proteome</keyword>
<proteinExistence type="predicted"/>
<evidence type="ECO:0000259" key="3">
    <source>
        <dbReference type="SMART" id="SM00419"/>
    </source>
</evidence>
<gene>
    <name evidence="4" type="ORF">UR08_08440</name>
</gene>
<dbReference type="SMART" id="SM00419">
    <property type="entry name" value="HTH_CRP"/>
    <property type="match status" value="1"/>
</dbReference>
<evidence type="ECO:0000313" key="5">
    <source>
        <dbReference type="Proteomes" id="UP000257055"/>
    </source>
</evidence>
<dbReference type="SUPFAM" id="SSF46785">
    <property type="entry name" value="Winged helix' DNA-binding domain"/>
    <property type="match status" value="1"/>
</dbReference>
<evidence type="ECO:0000313" key="4">
    <source>
        <dbReference type="EMBL" id="RDX00978.1"/>
    </source>
</evidence>
<keyword evidence="1" id="KW-0808">Transferase</keyword>
<dbReference type="PROSITE" id="PS00583">
    <property type="entry name" value="PFKB_KINASES_1"/>
    <property type="match status" value="1"/>
</dbReference>
<name>A0A3D8TQ10_9LIST</name>
<dbReference type="InterPro" id="IPR012318">
    <property type="entry name" value="HTH_CRP"/>
</dbReference>
<dbReference type="GO" id="GO:0003677">
    <property type="term" value="F:DNA binding"/>
    <property type="evidence" value="ECO:0007669"/>
    <property type="project" value="InterPro"/>
</dbReference>